<protein>
    <submittedName>
        <fullName evidence="1">Sel1 repeat</fullName>
    </submittedName>
</protein>
<dbReference type="Proteomes" id="UP000254209">
    <property type="component" value="Unassembled WGS sequence"/>
</dbReference>
<reference evidence="1 2" key="1">
    <citation type="submission" date="2018-06" db="EMBL/GenBank/DDBJ databases">
        <authorList>
            <consortium name="Pathogen Informatics"/>
            <person name="Doyle S."/>
        </authorList>
    </citation>
    <scope>NUCLEOTIDE SEQUENCE [LARGE SCALE GENOMIC DNA]</scope>
    <source>
        <strain evidence="1 2">NCTC10283</strain>
    </source>
</reference>
<dbReference type="OrthoDB" id="8610392at2"/>
<dbReference type="Gene3D" id="1.25.40.10">
    <property type="entry name" value="Tetratricopeptide repeat domain"/>
    <property type="match status" value="2"/>
</dbReference>
<accession>A0A376BTY0</accession>
<dbReference type="SMART" id="SM00671">
    <property type="entry name" value="SEL1"/>
    <property type="match status" value="5"/>
</dbReference>
<dbReference type="Pfam" id="PF08238">
    <property type="entry name" value="Sel1"/>
    <property type="match status" value="6"/>
</dbReference>
<name>A0A376BTY0_9NEIS</name>
<dbReference type="InterPro" id="IPR011990">
    <property type="entry name" value="TPR-like_helical_dom_sf"/>
</dbReference>
<keyword evidence="2" id="KW-1185">Reference proteome</keyword>
<evidence type="ECO:0000313" key="1">
    <source>
        <dbReference type="EMBL" id="SSY80400.1"/>
    </source>
</evidence>
<dbReference type="SUPFAM" id="SSF81901">
    <property type="entry name" value="HCP-like"/>
    <property type="match status" value="1"/>
</dbReference>
<proteinExistence type="predicted"/>
<organism evidence="1 2">
    <name type="scientific">Alysiella crassa</name>
    <dbReference type="NCBI Taxonomy" id="153491"/>
    <lineage>
        <taxon>Bacteria</taxon>
        <taxon>Pseudomonadati</taxon>
        <taxon>Pseudomonadota</taxon>
        <taxon>Betaproteobacteria</taxon>
        <taxon>Neisseriales</taxon>
        <taxon>Neisseriaceae</taxon>
        <taxon>Alysiella</taxon>
    </lineage>
</organism>
<dbReference type="AlphaFoldDB" id="A0A376BTY0"/>
<dbReference type="InterPro" id="IPR006597">
    <property type="entry name" value="Sel1-like"/>
</dbReference>
<sequence>MQEQYANTYESATQPLRYTDNTLAQRGDVVLYLHEEHGRVKEARMMRVWDSVYYQDGEPIGVILVDAASPKNTLPELHTFTVTDRWGDPHLYFRGKITVPQHKIPYQLFPLFRMGFYMKQWNDETQRVSVVPQPPNEPYPEPDEIYEEFFQKTVLKHAMQRNPYCLFTAGLWQRQKHYPHRALEFYRAAATLNFPAAWLELGLAYQGSDLLQRNPEKSAACFQQASSLHNPLAYYHLALCYINGRGVPQSDTFAVEYLQSAVEAGILPAFYTLAIYYRTGTFNKWRPKNSPYRAIEPVEPKHRAAFKLLKRAAEEKWEHTAECKFHLGECYRLGEGVRPDLPTAHELYKDVILTGSQLAEEVLEACYYTGNVLQLALSAEAGSAYAAYLLGRMRLYGEQGVEKNKIAGLRYLRIASESPYEFADMAGRMLQQKEDVTWTFNQL</sequence>
<dbReference type="RefSeq" id="WP_034293750.1">
    <property type="nucleotide sequence ID" value="NZ_CP091519.2"/>
</dbReference>
<dbReference type="InterPro" id="IPR050767">
    <property type="entry name" value="Sel1_AlgK"/>
</dbReference>
<dbReference type="PANTHER" id="PTHR11102:SF160">
    <property type="entry name" value="ERAD-ASSOCIATED E3 UBIQUITIN-PROTEIN LIGASE COMPONENT HRD3"/>
    <property type="match status" value="1"/>
</dbReference>
<dbReference type="STRING" id="1120980.GCA_000745955_01711"/>
<dbReference type="PANTHER" id="PTHR11102">
    <property type="entry name" value="SEL-1-LIKE PROTEIN"/>
    <property type="match status" value="1"/>
</dbReference>
<dbReference type="EMBL" id="UFSO01000003">
    <property type="protein sequence ID" value="SSY80400.1"/>
    <property type="molecule type" value="Genomic_DNA"/>
</dbReference>
<evidence type="ECO:0000313" key="2">
    <source>
        <dbReference type="Proteomes" id="UP000254209"/>
    </source>
</evidence>
<gene>
    <name evidence="1" type="ORF">NCTC10283_01959</name>
</gene>